<dbReference type="OrthoDB" id="4198058at2"/>
<dbReference type="RefSeq" id="WP_113852725.1">
    <property type="nucleotide sequence ID" value="NZ_PDCH01000001.1"/>
</dbReference>
<gene>
    <name evidence="1" type="ORF">CRD59_00965</name>
</gene>
<protein>
    <recommendedName>
        <fullName evidence="3">Mobile element protein</fullName>
    </recommendedName>
</protein>
<dbReference type="Proteomes" id="UP000252345">
    <property type="component" value="Unassembled WGS sequence"/>
</dbReference>
<keyword evidence="2" id="KW-1185">Reference proteome</keyword>
<evidence type="ECO:0000313" key="2">
    <source>
        <dbReference type="Proteomes" id="UP000252345"/>
    </source>
</evidence>
<sequence>MSELTETRTLAAAEDLAMRIGCKADDGKLLLSLRLASDRFAGQSHNPIAKVEHEEIVLDATGTRSVRLPLWPVLAVDRVLLSGTLVDFEWSADGMLRFERPLPDRWRALMVTYSHGYDPIPGDVSDAVLEQAAAIYQVLPGLASYTTGAESRTYSLALSVGTSAAWSAAVDKYRIGLAS</sequence>
<evidence type="ECO:0008006" key="3">
    <source>
        <dbReference type="Google" id="ProtNLM"/>
    </source>
</evidence>
<accession>A0A366KEE2</accession>
<comment type="caution">
    <text evidence="1">The sequence shown here is derived from an EMBL/GenBank/DDBJ whole genome shotgun (WGS) entry which is preliminary data.</text>
</comment>
<evidence type="ECO:0000313" key="1">
    <source>
        <dbReference type="EMBL" id="RBQ00065.1"/>
    </source>
</evidence>
<proteinExistence type="predicted"/>
<dbReference type="AlphaFoldDB" id="A0A366KEE2"/>
<reference evidence="1 2" key="1">
    <citation type="submission" date="2017-10" db="EMBL/GenBank/DDBJ databases">
        <title>Bifidobacterium xylocopum sp. nov. and Bifidobacterium aemilianum sp. nov., from the carpenter bee (Xylocopa violacea) digestive tract.</title>
        <authorList>
            <person name="Alberoni D."/>
            <person name="Baffoni L."/>
            <person name="Di Gioia D."/>
            <person name="Gaggia F."/>
            <person name="Biavati B."/>
        </authorList>
    </citation>
    <scope>NUCLEOTIDE SEQUENCE [LARGE SCALE GENOMIC DNA]</scope>
    <source>
        <strain evidence="1 2">XV2</strain>
    </source>
</reference>
<name>A0A366KEE2_9BIFI</name>
<organism evidence="1 2">
    <name type="scientific">Bifidobacterium xylocopae</name>
    <dbReference type="NCBI Taxonomy" id="2493119"/>
    <lineage>
        <taxon>Bacteria</taxon>
        <taxon>Bacillati</taxon>
        <taxon>Actinomycetota</taxon>
        <taxon>Actinomycetes</taxon>
        <taxon>Bifidobacteriales</taxon>
        <taxon>Bifidobacteriaceae</taxon>
        <taxon>Bifidobacterium</taxon>
    </lineage>
</organism>
<dbReference type="EMBL" id="PDCH01000001">
    <property type="protein sequence ID" value="RBQ00065.1"/>
    <property type="molecule type" value="Genomic_DNA"/>
</dbReference>